<feature type="domain" description="Ig-like" evidence="13">
    <location>
        <begin position="35"/>
        <end position="131"/>
    </location>
</feature>
<dbReference type="SMART" id="SM00406">
    <property type="entry name" value="IGv"/>
    <property type="match status" value="1"/>
</dbReference>
<dbReference type="InterPro" id="IPR036179">
    <property type="entry name" value="Ig-like_dom_sf"/>
</dbReference>
<keyword evidence="4 11" id="KW-1133">Transmembrane helix</keyword>
<evidence type="ECO:0000256" key="8">
    <source>
        <dbReference type="ARBA" id="ARBA00023319"/>
    </source>
</evidence>
<evidence type="ECO:0000313" key="15">
    <source>
        <dbReference type="Proteomes" id="UP000298787"/>
    </source>
</evidence>
<dbReference type="InterPro" id="IPR013106">
    <property type="entry name" value="Ig_V-set"/>
</dbReference>
<dbReference type="GO" id="GO:0001817">
    <property type="term" value="P:regulation of cytokine production"/>
    <property type="evidence" value="ECO:0007669"/>
    <property type="project" value="TreeGrafter"/>
</dbReference>
<dbReference type="OrthoDB" id="10055806at2759"/>
<sequence>MIGPNHGLFLKPELSLVFQHIVILLLLAEPCRAQPEGAVPFQTVVTLVGEDVILPCHLQPAMDIVSESMEWGRLDLEPRFVHVWYGGQNYLVNQNPSYKGRTSVSGDNLKRGDFSLKLSAVKHSDQGKYRCHFPSRDQTSNVELVVGSVSSPVIAGININSSKLVLQCESKGWYPEPEVFWLDAEGNLLSAGPTETVRGPDDLYTVSSRLTVEKSDSFTCRVQQKNINQTRETHIQISADYFGATCSSATRVGIIVVPLLMFILAAAFAVWKWKQPQSKVSDEDEEREREKLMAQKQLKEEKDKLEEWLQGKQKILEEENGKLKELEEQHRELKDLRDQLKRENEEEEKNIEDIERKVKSVEERVEIDSEIKEIIFDAKKQLCEMKQKYEKLHHYADTLLAKTDGLSNKLTDWMNEVDNHKVEISDLTLTHAD</sequence>
<evidence type="ECO:0000256" key="7">
    <source>
        <dbReference type="ARBA" id="ARBA00023180"/>
    </source>
</evidence>
<dbReference type="SMART" id="SM00409">
    <property type="entry name" value="IG"/>
    <property type="match status" value="2"/>
</dbReference>
<keyword evidence="15" id="KW-1185">Reference proteome</keyword>
<dbReference type="FunFam" id="2.60.40.10:FF:000142">
    <property type="entry name" value="V-set domain-containing T-cell activation inhibitor 1"/>
    <property type="match status" value="1"/>
</dbReference>
<dbReference type="InterPro" id="IPR003599">
    <property type="entry name" value="Ig_sub"/>
</dbReference>
<dbReference type="InterPro" id="IPR053896">
    <property type="entry name" value="BTN3A2-like_Ig-C"/>
</dbReference>
<feature type="signal peptide" evidence="12">
    <location>
        <begin position="1"/>
        <end position="33"/>
    </location>
</feature>
<dbReference type="Gene3D" id="2.60.40.10">
    <property type="entry name" value="Immunoglobulins"/>
    <property type="match status" value="2"/>
</dbReference>
<keyword evidence="3 12" id="KW-0732">Signal</keyword>
<dbReference type="GO" id="GO:0042110">
    <property type="term" value="P:T cell activation"/>
    <property type="evidence" value="ECO:0007669"/>
    <property type="project" value="UniProtKB-ARBA"/>
</dbReference>
<dbReference type="Proteomes" id="UP000298787">
    <property type="component" value="Chromosome 24"/>
</dbReference>
<protein>
    <submittedName>
        <fullName evidence="14">Butyrophilin subfamily 3 member A3</fullName>
    </submittedName>
</protein>
<keyword evidence="6" id="KW-1015">Disulfide bond</keyword>
<feature type="coiled-coil region" evidence="10">
    <location>
        <begin position="282"/>
        <end position="371"/>
    </location>
</feature>
<dbReference type="GO" id="GO:0050852">
    <property type="term" value="P:T cell receptor signaling pathway"/>
    <property type="evidence" value="ECO:0007669"/>
    <property type="project" value="TreeGrafter"/>
</dbReference>
<evidence type="ECO:0000256" key="11">
    <source>
        <dbReference type="SAM" id="Phobius"/>
    </source>
</evidence>
<feature type="domain" description="Ig-like" evidence="13">
    <location>
        <begin position="134"/>
        <end position="236"/>
    </location>
</feature>
<dbReference type="PANTHER" id="PTHR24100:SF151">
    <property type="entry name" value="ICOS LIGAND"/>
    <property type="match status" value="1"/>
</dbReference>
<evidence type="ECO:0000256" key="12">
    <source>
        <dbReference type="SAM" id="SignalP"/>
    </source>
</evidence>
<comment type="subcellular location">
    <subcellularLocation>
        <location evidence="1">Membrane</location>
    </subcellularLocation>
</comment>
<dbReference type="Pfam" id="PF07686">
    <property type="entry name" value="V-set"/>
    <property type="match status" value="1"/>
</dbReference>
<keyword evidence="5 11" id="KW-0472">Membrane</keyword>
<feature type="transmembrane region" description="Helical" evidence="11">
    <location>
        <begin position="252"/>
        <end position="271"/>
    </location>
</feature>
<organism evidence="14 15">
    <name type="scientific">Collichthys lucidus</name>
    <name type="common">Big head croaker</name>
    <name type="synonym">Sciaena lucida</name>
    <dbReference type="NCBI Taxonomy" id="240159"/>
    <lineage>
        <taxon>Eukaryota</taxon>
        <taxon>Metazoa</taxon>
        <taxon>Chordata</taxon>
        <taxon>Craniata</taxon>
        <taxon>Vertebrata</taxon>
        <taxon>Euteleostomi</taxon>
        <taxon>Actinopterygii</taxon>
        <taxon>Neopterygii</taxon>
        <taxon>Teleostei</taxon>
        <taxon>Neoteleostei</taxon>
        <taxon>Acanthomorphata</taxon>
        <taxon>Eupercaria</taxon>
        <taxon>Sciaenidae</taxon>
        <taxon>Collichthys</taxon>
    </lineage>
</organism>
<dbReference type="STRING" id="240159.A0A4U5VY79"/>
<dbReference type="SUPFAM" id="SSF48726">
    <property type="entry name" value="Immunoglobulin"/>
    <property type="match status" value="2"/>
</dbReference>
<dbReference type="GO" id="GO:0009897">
    <property type="term" value="C:external side of plasma membrane"/>
    <property type="evidence" value="ECO:0007669"/>
    <property type="project" value="TreeGrafter"/>
</dbReference>
<dbReference type="PANTHER" id="PTHR24100">
    <property type="entry name" value="BUTYROPHILIN"/>
    <property type="match status" value="1"/>
</dbReference>
<keyword evidence="7" id="KW-0325">Glycoprotein</keyword>
<reference evidence="14 15" key="1">
    <citation type="submission" date="2019-01" db="EMBL/GenBank/DDBJ databases">
        <title>Genome Assembly of Collichthys lucidus.</title>
        <authorList>
            <person name="Cai M."/>
            <person name="Xiao S."/>
        </authorList>
    </citation>
    <scope>NUCLEOTIDE SEQUENCE [LARGE SCALE GENOMIC DNA]</scope>
    <source>
        <strain evidence="14">JT15FE1705JMU</strain>
        <tissue evidence="14">Muscle</tissue>
    </source>
</reference>
<dbReference type="EMBL" id="CM014101">
    <property type="protein sequence ID" value="TKS93371.1"/>
    <property type="molecule type" value="Genomic_DNA"/>
</dbReference>
<evidence type="ECO:0000256" key="10">
    <source>
        <dbReference type="SAM" id="Coils"/>
    </source>
</evidence>
<evidence type="ECO:0000256" key="2">
    <source>
        <dbReference type="ARBA" id="ARBA00022692"/>
    </source>
</evidence>
<gene>
    <name evidence="14" type="ORF">D9C73_026641</name>
</gene>
<dbReference type="FunFam" id="2.60.40.10:FF:000088">
    <property type="entry name" value="Butyrophilin subfamily 1 member A1"/>
    <property type="match status" value="1"/>
</dbReference>
<evidence type="ECO:0000259" key="13">
    <source>
        <dbReference type="PROSITE" id="PS50835"/>
    </source>
</evidence>
<dbReference type="InterPro" id="IPR007110">
    <property type="entry name" value="Ig-like_dom"/>
</dbReference>
<dbReference type="InterPro" id="IPR013783">
    <property type="entry name" value="Ig-like_fold"/>
</dbReference>
<dbReference type="GO" id="GO:0050863">
    <property type="term" value="P:regulation of T cell activation"/>
    <property type="evidence" value="ECO:0007669"/>
    <property type="project" value="UniProtKB-ARBA"/>
</dbReference>
<keyword evidence="10" id="KW-0175">Coiled coil</keyword>
<evidence type="ECO:0000256" key="1">
    <source>
        <dbReference type="ARBA" id="ARBA00004370"/>
    </source>
</evidence>
<keyword evidence="8" id="KW-0393">Immunoglobulin domain</keyword>
<evidence type="ECO:0000256" key="5">
    <source>
        <dbReference type="ARBA" id="ARBA00023136"/>
    </source>
</evidence>
<proteinExistence type="inferred from homology"/>
<dbReference type="GO" id="GO:1903037">
    <property type="term" value="P:regulation of leukocyte cell-cell adhesion"/>
    <property type="evidence" value="ECO:0007669"/>
    <property type="project" value="UniProtKB-ARBA"/>
</dbReference>
<evidence type="ECO:0000313" key="14">
    <source>
        <dbReference type="EMBL" id="TKS93371.1"/>
    </source>
</evidence>
<name>A0A4U5VY79_COLLU</name>
<evidence type="ECO:0000256" key="4">
    <source>
        <dbReference type="ARBA" id="ARBA00022989"/>
    </source>
</evidence>
<evidence type="ECO:0000256" key="9">
    <source>
        <dbReference type="ARBA" id="ARBA00038221"/>
    </source>
</evidence>
<dbReference type="Pfam" id="PF22705">
    <property type="entry name" value="C2-set_3"/>
    <property type="match status" value="1"/>
</dbReference>
<feature type="chain" id="PRO_5020650361" evidence="12">
    <location>
        <begin position="34"/>
        <end position="433"/>
    </location>
</feature>
<keyword evidence="2 11" id="KW-0812">Transmembrane</keyword>
<evidence type="ECO:0000256" key="6">
    <source>
        <dbReference type="ARBA" id="ARBA00023157"/>
    </source>
</evidence>
<comment type="similarity">
    <text evidence="9">Belongs to the SKINT family.</text>
</comment>
<evidence type="ECO:0000256" key="3">
    <source>
        <dbReference type="ARBA" id="ARBA00022729"/>
    </source>
</evidence>
<dbReference type="PROSITE" id="PS50835">
    <property type="entry name" value="IG_LIKE"/>
    <property type="match status" value="2"/>
</dbReference>
<dbReference type="GO" id="GO:0005102">
    <property type="term" value="F:signaling receptor binding"/>
    <property type="evidence" value="ECO:0007669"/>
    <property type="project" value="TreeGrafter"/>
</dbReference>
<dbReference type="AlphaFoldDB" id="A0A4U5VY79"/>
<dbReference type="InterPro" id="IPR050504">
    <property type="entry name" value="IgSF_BTN/MOG"/>
</dbReference>
<accession>A0A4U5VY79</accession>